<comment type="caution">
    <text evidence="2">The sequence shown here is derived from an EMBL/GenBank/DDBJ whole genome shotgun (WGS) entry which is preliminary data.</text>
</comment>
<keyword evidence="1" id="KW-0812">Transmembrane</keyword>
<sequence>MLSTARVTCWCWIRPPSSSTTSAAIPAAVSELWQDLLTAFALLLILEGVLPVLAPKAWISTMLDMARMGPKTVRVVGLVCMLAGALMLQWLI</sequence>
<evidence type="ECO:0000256" key="1">
    <source>
        <dbReference type="SAM" id="Phobius"/>
    </source>
</evidence>
<keyword evidence="1" id="KW-1133">Transmembrane helix</keyword>
<name>A0A5N0TGV4_9GAMM</name>
<keyword evidence="3" id="KW-1185">Reference proteome</keyword>
<gene>
    <name evidence="2" type="ORF">F3N42_01730</name>
</gene>
<dbReference type="PANTHER" id="PTHR38602:SF1">
    <property type="entry name" value="INNER MEMBRANE PROTEIN"/>
    <property type="match status" value="1"/>
</dbReference>
<feature type="transmembrane region" description="Helical" evidence="1">
    <location>
        <begin position="36"/>
        <end position="54"/>
    </location>
</feature>
<reference evidence="2 3" key="1">
    <citation type="submission" date="2019-09" db="EMBL/GenBank/DDBJ databases">
        <title>Wenzhouxiangella sp. Genome sequencing and assembly.</title>
        <authorList>
            <person name="Zhang R."/>
        </authorList>
    </citation>
    <scope>NUCLEOTIDE SEQUENCE [LARGE SCALE GENOMIC DNA]</scope>
    <source>
        <strain evidence="2 3">W260</strain>
    </source>
</reference>
<dbReference type="EMBL" id="VYXP01000002">
    <property type="protein sequence ID" value="KAA9133106.1"/>
    <property type="molecule type" value="Genomic_DNA"/>
</dbReference>
<proteinExistence type="predicted"/>
<protein>
    <submittedName>
        <fullName evidence="2">DUF2065 domain-containing protein</fullName>
    </submittedName>
</protein>
<accession>A0A5N0TGV4</accession>
<keyword evidence="1" id="KW-0472">Membrane</keyword>
<evidence type="ECO:0000313" key="2">
    <source>
        <dbReference type="EMBL" id="KAA9133106.1"/>
    </source>
</evidence>
<organism evidence="2 3">
    <name type="scientific">Marinihelvus fidelis</name>
    <dbReference type="NCBI Taxonomy" id="2613842"/>
    <lineage>
        <taxon>Bacteria</taxon>
        <taxon>Pseudomonadati</taxon>
        <taxon>Pseudomonadota</taxon>
        <taxon>Gammaproteobacteria</taxon>
        <taxon>Chromatiales</taxon>
        <taxon>Wenzhouxiangellaceae</taxon>
        <taxon>Marinihelvus</taxon>
    </lineage>
</organism>
<feature type="transmembrane region" description="Helical" evidence="1">
    <location>
        <begin position="75"/>
        <end position="91"/>
    </location>
</feature>
<dbReference type="Pfam" id="PF09838">
    <property type="entry name" value="DUF2065"/>
    <property type="match status" value="1"/>
</dbReference>
<evidence type="ECO:0000313" key="3">
    <source>
        <dbReference type="Proteomes" id="UP000325372"/>
    </source>
</evidence>
<dbReference type="PANTHER" id="PTHR38602">
    <property type="entry name" value="INNER MEMBRANE PROTEIN-RELATED"/>
    <property type="match status" value="1"/>
</dbReference>
<dbReference type="AlphaFoldDB" id="A0A5N0TGV4"/>
<dbReference type="InterPro" id="IPR019201">
    <property type="entry name" value="DUF2065"/>
</dbReference>
<dbReference type="Proteomes" id="UP000325372">
    <property type="component" value="Unassembled WGS sequence"/>
</dbReference>